<dbReference type="InterPro" id="IPR011978">
    <property type="entry name" value="YgfB-like"/>
</dbReference>
<dbReference type="Pfam" id="PF03695">
    <property type="entry name" value="UPF0149"/>
    <property type="match status" value="1"/>
</dbReference>
<protein>
    <recommendedName>
        <fullName evidence="3">YecA family protein</fullName>
    </recommendedName>
</protein>
<dbReference type="EMBL" id="CCMZ01000042">
    <property type="protein sequence ID" value="CDX24881.1"/>
    <property type="molecule type" value="Genomic_DNA"/>
</dbReference>
<evidence type="ECO:0000313" key="1">
    <source>
        <dbReference type="EMBL" id="CDX24881.1"/>
    </source>
</evidence>
<dbReference type="SUPFAM" id="SSF101327">
    <property type="entry name" value="YgfB-like"/>
    <property type="match status" value="1"/>
</dbReference>
<keyword evidence="2" id="KW-1185">Reference proteome</keyword>
<dbReference type="AlphaFoldDB" id="A0A090E5M3"/>
<accession>A0A090E5M3</accession>
<evidence type="ECO:0008006" key="3">
    <source>
        <dbReference type="Google" id="ProtNLM"/>
    </source>
</evidence>
<gene>
    <name evidence="1" type="ORF">MPL3356_470001</name>
</gene>
<evidence type="ECO:0000313" key="2">
    <source>
        <dbReference type="Proteomes" id="UP000045285"/>
    </source>
</evidence>
<name>A0A090E5M3_MESPL</name>
<dbReference type="STRING" id="69974.MPLDJ20_130051"/>
<proteinExistence type="predicted"/>
<sequence>MELGALPRDAAPLGGMSAIDDMALSDEALEAWMAAKTNPRPLVRTVSALDGFVTAAVTGPRFADPQDWMCPLMGLPRDVLAKGSATDHAVFASVARIHNRINETLFDRQQDYAPRFTTKPSGGIDPRPWCQGFYAAINLNIKRWKRLLDLKNPNHGLLLPILIYCVDKKGRPVLGKPRPGPETAHFIEHEAYKDIALVIPALRELHYVTRYDNSQ</sequence>
<dbReference type="NCBIfam" id="TIGR02292">
    <property type="entry name" value="ygfB_yecA"/>
    <property type="match status" value="1"/>
</dbReference>
<organism evidence="1 2">
    <name type="scientific">Mesorhizobium plurifarium</name>
    <dbReference type="NCBI Taxonomy" id="69974"/>
    <lineage>
        <taxon>Bacteria</taxon>
        <taxon>Pseudomonadati</taxon>
        <taxon>Pseudomonadota</taxon>
        <taxon>Alphaproteobacteria</taxon>
        <taxon>Hyphomicrobiales</taxon>
        <taxon>Phyllobacteriaceae</taxon>
        <taxon>Mesorhizobium</taxon>
    </lineage>
</organism>
<reference evidence="2" key="1">
    <citation type="submission" date="2014-08" db="EMBL/GenBank/DDBJ databases">
        <authorList>
            <person name="Moulin L."/>
        </authorList>
    </citation>
    <scope>NUCLEOTIDE SEQUENCE [LARGE SCALE GENOMIC DNA]</scope>
</reference>
<dbReference type="Proteomes" id="UP000045285">
    <property type="component" value="Unassembled WGS sequence"/>
</dbReference>
<dbReference type="InterPro" id="IPR036255">
    <property type="entry name" value="YgfB-like_sf"/>
</dbReference>